<sequence length="78" mass="8735">PPRRTQIIQETISPLHSSSSSHVVPDSDLSFLSQTPTDPFLSIGRNFNRTIQNKLFVTYLPTLCSDSSCRGLRNYPPT</sequence>
<protein>
    <submittedName>
        <fullName evidence="1">Uncharacterized protein</fullName>
    </submittedName>
</protein>
<proteinExistence type="predicted"/>
<reference evidence="1" key="2">
    <citation type="submission" date="2016-06" db="EMBL/GenBank/DDBJ databases">
        <title>The genome of a short-lived fish provides insights into sex chromosome evolution and the genetic control of aging.</title>
        <authorList>
            <person name="Reichwald K."/>
            <person name="Felder M."/>
            <person name="Petzold A."/>
            <person name="Koch P."/>
            <person name="Groth M."/>
            <person name="Platzer M."/>
        </authorList>
    </citation>
    <scope>NUCLEOTIDE SEQUENCE</scope>
    <source>
        <tissue evidence="1">Brain</tissue>
    </source>
</reference>
<gene>
    <name evidence="1" type="primary">Nfu_g_1_007420</name>
</gene>
<dbReference type="EMBL" id="HAEF01014893">
    <property type="protein sequence ID" value="SBR56052.1"/>
    <property type="molecule type" value="Transcribed_RNA"/>
</dbReference>
<organism evidence="1">
    <name type="scientific">Nothobranchius pienaari</name>
    <dbReference type="NCBI Taxonomy" id="704102"/>
    <lineage>
        <taxon>Eukaryota</taxon>
        <taxon>Metazoa</taxon>
        <taxon>Chordata</taxon>
        <taxon>Craniata</taxon>
        <taxon>Vertebrata</taxon>
        <taxon>Euteleostomi</taxon>
        <taxon>Actinopterygii</taxon>
        <taxon>Neopterygii</taxon>
        <taxon>Teleostei</taxon>
        <taxon>Neoteleostei</taxon>
        <taxon>Acanthomorphata</taxon>
        <taxon>Ovalentaria</taxon>
        <taxon>Atherinomorphae</taxon>
        <taxon>Cyprinodontiformes</taxon>
        <taxon>Nothobranchiidae</taxon>
        <taxon>Nothobranchius</taxon>
    </lineage>
</organism>
<dbReference type="AlphaFoldDB" id="A0A1A8MGZ6"/>
<accession>A0A1A8MGZ6</accession>
<evidence type="ECO:0000313" key="1">
    <source>
        <dbReference type="EMBL" id="SBR56052.1"/>
    </source>
</evidence>
<feature type="non-terminal residue" evidence="1">
    <location>
        <position position="1"/>
    </location>
</feature>
<name>A0A1A8MGZ6_9TELE</name>
<reference evidence="1" key="1">
    <citation type="submission" date="2016-05" db="EMBL/GenBank/DDBJ databases">
        <authorList>
            <person name="Lavstsen T."/>
            <person name="Jespersen J.S."/>
        </authorList>
    </citation>
    <scope>NUCLEOTIDE SEQUENCE</scope>
    <source>
        <tissue evidence="1">Brain</tissue>
    </source>
</reference>